<comment type="pathway">
    <text evidence="3">Carbohydrate degradation.</text>
</comment>
<evidence type="ECO:0000256" key="3">
    <source>
        <dbReference type="ARBA" id="ARBA00004921"/>
    </source>
</evidence>
<evidence type="ECO:0000256" key="5">
    <source>
        <dbReference type="ARBA" id="ARBA00023152"/>
    </source>
</evidence>
<proteinExistence type="inferred from homology"/>
<sequence length="452" mass="47621">MRELPPPAHREAQPRLEDDRRAVVLVLLDGLGDRPQTDLGGLTPLEAARLPVLDKLARRGACGLHVPFGPGRAAASEVAHWAIFGYEAIPFCGRAVLEALGHGLAVNDSDPRLYTALRTSESRDGAVWITGRAEPDDEADARRLLAALPQIAGDHIFELEWMRLGEGILRLPGASAEAAAISDSDPFFEDRQPWLLPLPLAGAESAAAAAAAGLAEYLRAARAFLASNEINAVRVRRGLPALDTLTTKWAGARRPLPTFQDRVGMAGALVSSSALYRGFARLLAMKSIDVITDPDPGRDLAGRLAAAADLLQAAAAFVHVHTKVVDEAGHSRRPDAKRRVLEALDPALAALLEPPFNGAVVAVTGDHATPSSGGVLHTGDPTPLLVIGGAVRPDAVRDFSEAGCASGSIGTIRAADLLPLLLGHANRARFLGARATAHDTLGFPDHPEPLLL</sequence>
<dbReference type="Gene3D" id="3.40.720.10">
    <property type="entry name" value="Alkaline Phosphatase, subunit A"/>
    <property type="match status" value="2"/>
</dbReference>
<organism evidence="7 8">
    <name type="scientific">Candidatus Dormiibacter inghamiae</name>
    <dbReference type="NCBI Taxonomy" id="3127013"/>
    <lineage>
        <taxon>Bacteria</taxon>
        <taxon>Bacillati</taxon>
        <taxon>Candidatus Dormiibacterota</taxon>
        <taxon>Candidatus Dormibacteria</taxon>
        <taxon>Candidatus Dormibacterales</taxon>
        <taxon>Candidatus Dormibacteraceae</taxon>
        <taxon>Candidatus Dormiibacter</taxon>
    </lineage>
</organism>
<dbReference type="PANTHER" id="PTHR31209">
    <property type="entry name" value="COFACTOR-INDEPENDENT PHOSPHOGLYCERATE MUTASE"/>
    <property type="match status" value="1"/>
</dbReference>
<evidence type="ECO:0000313" key="8">
    <source>
        <dbReference type="Proteomes" id="UP000620075"/>
    </source>
</evidence>
<comment type="catalytic activity">
    <reaction evidence="1">
        <text>(2R)-2-phosphoglycerate = (2R)-3-phosphoglycerate</text>
        <dbReference type="Rhea" id="RHEA:15901"/>
        <dbReference type="ChEBI" id="CHEBI:58272"/>
        <dbReference type="ChEBI" id="CHEBI:58289"/>
        <dbReference type="EC" id="5.4.2.12"/>
    </reaction>
</comment>
<dbReference type="GO" id="GO:0004619">
    <property type="term" value="F:phosphoglycerate mutase activity"/>
    <property type="evidence" value="ECO:0007669"/>
    <property type="project" value="UniProtKB-EC"/>
</dbReference>
<dbReference type="AlphaFoldDB" id="A0A934KKR6"/>
<evidence type="ECO:0000256" key="4">
    <source>
        <dbReference type="ARBA" id="ARBA00005524"/>
    </source>
</evidence>
<evidence type="ECO:0000256" key="1">
    <source>
        <dbReference type="ARBA" id="ARBA00000370"/>
    </source>
</evidence>
<protein>
    <submittedName>
        <fullName evidence="7">Phosphoglycerate mutase</fullName>
    </submittedName>
</protein>
<dbReference type="PANTHER" id="PTHR31209:SF0">
    <property type="entry name" value="METALLOENZYME DOMAIN-CONTAINING PROTEIN"/>
    <property type="match status" value="1"/>
</dbReference>
<comment type="caution">
    <text evidence="7">The sequence shown here is derived from an EMBL/GenBank/DDBJ whole genome shotgun (WGS) entry which is preliminary data.</text>
</comment>
<evidence type="ECO:0000259" key="6">
    <source>
        <dbReference type="Pfam" id="PF01676"/>
    </source>
</evidence>
<reference evidence="7 8" key="1">
    <citation type="submission" date="2020-10" db="EMBL/GenBank/DDBJ databases">
        <title>Ca. Dormibacterota MAGs.</title>
        <authorList>
            <person name="Montgomery K."/>
        </authorList>
    </citation>
    <scope>NUCLEOTIDE SEQUENCE [LARGE SCALE GENOMIC DNA]</scope>
    <source>
        <strain evidence="7">SC8811_S16_3</strain>
    </source>
</reference>
<dbReference type="Pfam" id="PF01676">
    <property type="entry name" value="Metalloenzyme"/>
    <property type="match status" value="1"/>
</dbReference>
<keyword evidence="5" id="KW-0324">Glycolysis</keyword>
<dbReference type="SUPFAM" id="SSF53649">
    <property type="entry name" value="Alkaline phosphatase-like"/>
    <property type="match status" value="1"/>
</dbReference>
<accession>A0A934KKR6</accession>
<gene>
    <name evidence="7" type="ORF">JF888_11775</name>
</gene>
<dbReference type="GO" id="GO:0006096">
    <property type="term" value="P:glycolytic process"/>
    <property type="evidence" value="ECO:0007669"/>
    <property type="project" value="UniProtKB-KW"/>
</dbReference>
<comment type="function">
    <text evidence="2">Catalyzes the interconversion of 2-phosphoglycerate and 3-phosphoglycerate.</text>
</comment>
<dbReference type="Proteomes" id="UP000620075">
    <property type="component" value="Unassembled WGS sequence"/>
</dbReference>
<dbReference type="PIRSF" id="PIRSF006392">
    <property type="entry name" value="IPGAM_arch"/>
    <property type="match status" value="1"/>
</dbReference>
<evidence type="ECO:0000313" key="7">
    <source>
        <dbReference type="EMBL" id="MBJ7603855.1"/>
    </source>
</evidence>
<comment type="similarity">
    <text evidence="4">Belongs to the BPG-independent phosphoglycerate mutase family. A-PGAM subfamily.</text>
</comment>
<dbReference type="EMBL" id="JAEKNQ010000044">
    <property type="protein sequence ID" value="MBJ7603855.1"/>
    <property type="molecule type" value="Genomic_DNA"/>
</dbReference>
<feature type="domain" description="Metalloenzyme" evidence="6">
    <location>
        <begin position="23"/>
        <end position="420"/>
    </location>
</feature>
<evidence type="ECO:0000256" key="2">
    <source>
        <dbReference type="ARBA" id="ARBA00002315"/>
    </source>
</evidence>
<dbReference type="InterPro" id="IPR006124">
    <property type="entry name" value="Metalloenzyme"/>
</dbReference>
<dbReference type="InterPro" id="IPR004456">
    <property type="entry name" value="Pglycerate_mutase_ApgM"/>
</dbReference>
<dbReference type="Pfam" id="PF10143">
    <property type="entry name" value="PhosphMutase"/>
    <property type="match status" value="1"/>
</dbReference>
<name>A0A934KKR6_9BACT</name>
<dbReference type="InterPro" id="IPR017850">
    <property type="entry name" value="Alkaline_phosphatase_core_sf"/>
</dbReference>
<dbReference type="GO" id="GO:0046872">
    <property type="term" value="F:metal ion binding"/>
    <property type="evidence" value="ECO:0007669"/>
    <property type="project" value="InterPro"/>
</dbReference>
<dbReference type="RefSeq" id="WP_338180545.1">
    <property type="nucleotide sequence ID" value="NZ_JAEKNQ010000044.1"/>
</dbReference>